<dbReference type="AlphaFoldDB" id="A0A2Z2HTX7"/>
<evidence type="ECO:0000313" key="1">
    <source>
        <dbReference type="EMBL" id="ARS90696.1"/>
    </source>
</evidence>
<dbReference type="EMBL" id="CP019893">
    <property type="protein sequence ID" value="ARS90696.1"/>
    <property type="molecule type" value="Genomic_DNA"/>
</dbReference>
<protein>
    <recommendedName>
        <fullName evidence="3">Transposase IS4-like domain-containing protein</fullName>
    </recommendedName>
</protein>
<dbReference type="KEGG" id="naj:B1756_13795"/>
<evidence type="ECO:0008006" key="3">
    <source>
        <dbReference type="Google" id="ProtNLM"/>
    </source>
</evidence>
<accession>A0A2Z2HTX7</accession>
<name>A0A2Z2HTX7_9EURY</name>
<sequence length="113" mass="13335">MKHQIGRVLVRYERRWDIENGFKKLKTFLAETQSHDHRFRYVNFAFACVLYNCWRLVDILVQLELDGEVGNIRGRDSVLHHVVYSPVEVVWSCVEYHLVQPVSPSGRFYVPDG</sequence>
<organism evidence="1 2">
    <name type="scientific">Natrarchaeobaculum aegyptiacum</name>
    <dbReference type="NCBI Taxonomy" id="745377"/>
    <lineage>
        <taxon>Archaea</taxon>
        <taxon>Methanobacteriati</taxon>
        <taxon>Methanobacteriota</taxon>
        <taxon>Stenosarchaea group</taxon>
        <taxon>Halobacteria</taxon>
        <taxon>Halobacteriales</taxon>
        <taxon>Natrialbaceae</taxon>
        <taxon>Natrarchaeobaculum</taxon>
    </lineage>
</organism>
<evidence type="ECO:0000313" key="2">
    <source>
        <dbReference type="Proteomes" id="UP000250088"/>
    </source>
</evidence>
<keyword evidence="2" id="KW-1185">Reference proteome</keyword>
<dbReference type="Proteomes" id="UP000250088">
    <property type="component" value="Chromosome"/>
</dbReference>
<reference evidence="2" key="1">
    <citation type="submission" date="2017-02" db="EMBL/GenBank/DDBJ databases">
        <title>Natronthermophilus aegyptiacus gen. nov.,sp. nov., an aerobic, extremely halophilic alkalithermophilic archaeon isolated from the athalassohaline Wadi An Natrun, Egypt.</title>
        <authorList>
            <person name="Zhao B."/>
        </authorList>
    </citation>
    <scope>NUCLEOTIDE SEQUENCE [LARGE SCALE GENOMIC DNA]</scope>
    <source>
        <strain evidence="2">JW/NM-HA 15</strain>
    </source>
</reference>
<proteinExistence type="predicted"/>
<gene>
    <name evidence="1" type="ORF">B1756_13795</name>
</gene>